<reference evidence="7" key="1">
    <citation type="journal article" date="2019" name="Int. J. Syst. Evol. Microbiol.">
        <title>The Global Catalogue of Microorganisms (GCM) 10K type strain sequencing project: providing services to taxonomists for standard genome sequencing and annotation.</title>
        <authorList>
            <consortium name="The Broad Institute Genomics Platform"/>
            <consortium name="The Broad Institute Genome Sequencing Center for Infectious Disease"/>
            <person name="Wu L."/>
            <person name="Ma J."/>
        </authorList>
    </citation>
    <scope>NUCLEOTIDE SEQUENCE [LARGE SCALE GENOMIC DNA]</scope>
    <source>
        <strain evidence="7">KCTC 42211</strain>
    </source>
</reference>
<dbReference type="RefSeq" id="WP_386711114.1">
    <property type="nucleotide sequence ID" value="NZ_JBHRYF010000009.1"/>
</dbReference>
<dbReference type="InterPro" id="IPR052047">
    <property type="entry name" value="GH94_Enzymes"/>
</dbReference>
<feature type="domain" description="Glycosyl hydrolase 94 supersandwich" evidence="4">
    <location>
        <begin position="17"/>
        <end position="280"/>
    </location>
</feature>
<dbReference type="Pfam" id="PF06165">
    <property type="entry name" value="GH94_b-supersand"/>
    <property type="match status" value="2"/>
</dbReference>
<dbReference type="InterPro" id="IPR012341">
    <property type="entry name" value="6hp_glycosidase-like_sf"/>
</dbReference>
<dbReference type="SUPFAM" id="SSF48208">
    <property type="entry name" value="Six-hairpin glycosidases"/>
    <property type="match status" value="1"/>
</dbReference>
<feature type="domain" description="Glycosyl hydrolase 94 catalytic" evidence="5">
    <location>
        <begin position="801"/>
        <end position="1224"/>
    </location>
</feature>
<dbReference type="Gene3D" id="1.50.10.10">
    <property type="match status" value="1"/>
</dbReference>
<dbReference type="Gene3D" id="2.70.98.40">
    <property type="entry name" value="Glycoside hydrolase, family 65, N-terminal domain"/>
    <property type="match status" value="2"/>
</dbReference>
<dbReference type="InterPro" id="IPR037018">
    <property type="entry name" value="GH65_N"/>
</dbReference>
<keyword evidence="7" id="KW-1185">Reference proteome</keyword>
<protein>
    <submittedName>
        <fullName evidence="6">GH36-type glycosyl hydrolase domain-containing protein</fullName>
    </submittedName>
</protein>
<evidence type="ECO:0000259" key="5">
    <source>
        <dbReference type="Pfam" id="PF17167"/>
    </source>
</evidence>
<dbReference type="InterPro" id="IPR011013">
    <property type="entry name" value="Gal_mutarotase_sf_dom"/>
</dbReference>
<evidence type="ECO:0000256" key="1">
    <source>
        <dbReference type="ARBA" id="ARBA00022676"/>
    </source>
</evidence>
<dbReference type="CDD" id="cd11756">
    <property type="entry name" value="GH94N_ChvB_NdvB_1_like"/>
    <property type="match status" value="1"/>
</dbReference>
<feature type="domain" description="Glycosyl hydrolase 94 supersandwich" evidence="4">
    <location>
        <begin position="516"/>
        <end position="787"/>
    </location>
</feature>
<evidence type="ECO:0000313" key="7">
    <source>
        <dbReference type="Proteomes" id="UP001595724"/>
    </source>
</evidence>
<sequence>MPDHASRAARAPVAGRSPASHLLSNGRHTVMLTDAGAGYTQWNDCAITRWRADPTCDDRGCWVYLRDVDDDTTWSAGLQPVRRAPDEHAVESSEDRACIRRRDGDIQTTTEVLVAGDGDVDVRRITLHNLGSRARTIELTTYAELVLAPAQGDAAHPAFSKMFVRTEWLGERELLLATRRVRSPGDPSACAAQWLALESGAGDGLQWETDRARFIGRGRDQRAPAALTTDLSGTVGTVLDPVFCLRRRLRIGAGESATVQLWTVAAGTREETLALADRCRVADAFARASDGASRHAQARLAELDIDEAQARRFQRLASALLYADPALRVAPDLRAAGQGGPPTLWTGGISGDRPIALLRIEDDAGLALVDELLRAGAYWQAHGLDADLVVIAEATAGSAALHAVLQARFDAHAKRFPRPGGKPNLFALRSDQSTPELRAGLATAAAIVLDQRDGSLAAQVDALDAPTDATAAARGEAVTTTLEGNSPATAHGGPTGGIEDTLEFFNGHGGFADDGREYVTIIRDGVLPPMPWLNVVANPDFGFTATEAGGGYAWSQNSQRNPITPWANDPVSDPPQEVLYVRDEDDGRIFTATALPRRGDDGEYVACHGRGYSRFQHTEHGIELDLLQYVPVEDGLKISRLRLRNRSGRARKLSVTAFVQWALGPNGTRPAPFVATARDAGTGALFAGNAWRAEFGERVAFIDLLGRQTSHGGDRLEFIGRHGDLAEPAALRTNAPLSCRTGAGLDPCGALQAGIELAADGEDEIVLLLGDAGSADAARELIRRYREADLDGVLQAVTTQWDDILGTVQVRTPDRAMDLLLNGWLLYQALCCRVWARTAYYQASGAYGFRDQLQDVMATCIARPDETRAQLLRAAGRQFEPGDVQHWWLPPGGDGIRTRMTDDRLWLPFVACHYMDITGDIAVLDTRQAFIEGPELEPGVHEAYYRPAISDVDASLYEHCARAIDVSLSLGVHDLPLFGTGDWNDGMNRVGEQGRGESSWLGWFLCATIDAFAPHAKSRGDSERAARWEQVAQTVRKGLDAGGWDGQWYRRGYYDDGTPLGSHESAECRIDTIAQSWSVIAGGGDPAHAASAMEQVHRQLILPDEKLALLFTPPFQDVEQDPGYIKAYPAGLRENGGQYTHGSQWSIFAFTRQGDGDRAEALFSLLNPIHHASTPEAVARYKVEPYVSAADVYSVEPHVGRGGWTWYTGSGAWLYRAGLEAILGFHLRGDRLLLDPCIPRDWPGFSIEYRHGASRYLIEVANPHGASRGIVRCELDGRALEPDPCLLPLRDDGAVHRVAVEIGR</sequence>
<dbReference type="Proteomes" id="UP001595724">
    <property type="component" value="Unassembled WGS sequence"/>
</dbReference>
<accession>A0ABV7UX29</accession>
<dbReference type="Gene3D" id="2.60.420.10">
    <property type="entry name" value="Maltose phosphorylase, domain 3"/>
    <property type="match status" value="1"/>
</dbReference>
<keyword evidence="2" id="KW-0808">Transferase</keyword>
<dbReference type="EMBL" id="JBHRYF010000009">
    <property type="protein sequence ID" value="MFC3660832.1"/>
    <property type="molecule type" value="Genomic_DNA"/>
</dbReference>
<organism evidence="6 7">
    <name type="scientific">Luteimonas notoginsengisoli</name>
    <dbReference type="NCBI Taxonomy" id="1578200"/>
    <lineage>
        <taxon>Bacteria</taxon>
        <taxon>Pseudomonadati</taxon>
        <taxon>Pseudomonadota</taxon>
        <taxon>Gammaproteobacteria</taxon>
        <taxon>Lysobacterales</taxon>
        <taxon>Lysobacteraceae</taxon>
        <taxon>Luteimonas</taxon>
    </lineage>
</organism>
<dbReference type="InterPro" id="IPR008928">
    <property type="entry name" value="6-hairpin_glycosidase_sf"/>
</dbReference>
<keyword evidence="6" id="KW-0378">Hydrolase</keyword>
<feature type="region of interest" description="Disordered" evidence="3">
    <location>
        <begin position="1"/>
        <end position="22"/>
    </location>
</feature>
<evidence type="ECO:0000313" key="6">
    <source>
        <dbReference type="EMBL" id="MFC3660832.1"/>
    </source>
</evidence>
<comment type="caution">
    <text evidence="6">The sequence shown here is derived from an EMBL/GenBank/DDBJ whole genome shotgun (WGS) entry which is preliminary data.</text>
</comment>
<proteinExistence type="predicted"/>
<dbReference type="CDD" id="cd11753">
    <property type="entry name" value="GH94N_ChvB_NdvB_2_like"/>
    <property type="match status" value="1"/>
</dbReference>
<evidence type="ECO:0000259" key="4">
    <source>
        <dbReference type="Pfam" id="PF06165"/>
    </source>
</evidence>
<dbReference type="InterPro" id="IPR037820">
    <property type="entry name" value="GH94N_NdvB"/>
</dbReference>
<gene>
    <name evidence="6" type="ORF">ACFOM9_12200</name>
</gene>
<dbReference type="InterPro" id="IPR010383">
    <property type="entry name" value="Glyco_hydrolase_94_b-supersand"/>
</dbReference>
<dbReference type="SMART" id="SM01068">
    <property type="entry name" value="CBM_X"/>
    <property type="match status" value="2"/>
</dbReference>
<dbReference type="InterPro" id="IPR037824">
    <property type="entry name" value="GH94N_2_NdvB"/>
</dbReference>
<dbReference type="PANTHER" id="PTHR37469:SF2">
    <property type="entry name" value="CELLOBIONIC ACID PHOSPHORYLASE"/>
    <property type="match status" value="1"/>
</dbReference>
<dbReference type="PANTHER" id="PTHR37469">
    <property type="entry name" value="CELLOBIONIC ACID PHOSPHORYLASE-RELATED"/>
    <property type="match status" value="1"/>
</dbReference>
<evidence type="ECO:0000256" key="3">
    <source>
        <dbReference type="SAM" id="MobiDB-lite"/>
    </source>
</evidence>
<evidence type="ECO:0000256" key="2">
    <source>
        <dbReference type="ARBA" id="ARBA00022679"/>
    </source>
</evidence>
<dbReference type="Pfam" id="PF17167">
    <property type="entry name" value="Glyco_hydro_94"/>
    <property type="match status" value="1"/>
</dbReference>
<dbReference type="SUPFAM" id="SSF74650">
    <property type="entry name" value="Galactose mutarotase-like"/>
    <property type="match status" value="2"/>
</dbReference>
<dbReference type="GO" id="GO:0016787">
    <property type="term" value="F:hydrolase activity"/>
    <property type="evidence" value="ECO:0007669"/>
    <property type="project" value="UniProtKB-KW"/>
</dbReference>
<dbReference type="InterPro" id="IPR033432">
    <property type="entry name" value="GH94_catalytic"/>
</dbReference>
<keyword evidence="1" id="KW-0328">Glycosyltransferase</keyword>
<name>A0ABV7UX29_9GAMM</name>